<dbReference type="GO" id="GO:0016787">
    <property type="term" value="F:hydrolase activity"/>
    <property type="evidence" value="ECO:0007669"/>
    <property type="project" value="UniProtKB-KW"/>
</dbReference>
<reference evidence="5" key="2">
    <citation type="submission" date="2023-01" db="EMBL/GenBank/DDBJ databases">
        <authorList>
            <person name="Petersen C."/>
        </authorList>
    </citation>
    <scope>NUCLEOTIDE SEQUENCE</scope>
    <source>
        <strain evidence="5">IBT 17514</strain>
    </source>
</reference>
<evidence type="ECO:0000259" key="4">
    <source>
        <dbReference type="Pfam" id="PF00135"/>
    </source>
</evidence>
<dbReference type="PANTHER" id="PTHR43142:SF1">
    <property type="entry name" value="CARBOXYLIC ESTER HYDROLASE"/>
    <property type="match status" value="1"/>
</dbReference>
<dbReference type="GO" id="GO:0072330">
    <property type="term" value="P:monocarboxylic acid biosynthetic process"/>
    <property type="evidence" value="ECO:0007669"/>
    <property type="project" value="UniProtKB-ARBA"/>
</dbReference>
<comment type="similarity">
    <text evidence="1 3">Belongs to the type-B carboxylesterase/lipase family.</text>
</comment>
<organism evidence="5 6">
    <name type="scientific">Penicillium malachiteum</name>
    <dbReference type="NCBI Taxonomy" id="1324776"/>
    <lineage>
        <taxon>Eukaryota</taxon>
        <taxon>Fungi</taxon>
        <taxon>Dikarya</taxon>
        <taxon>Ascomycota</taxon>
        <taxon>Pezizomycotina</taxon>
        <taxon>Eurotiomycetes</taxon>
        <taxon>Eurotiomycetidae</taxon>
        <taxon>Eurotiales</taxon>
        <taxon>Aspergillaceae</taxon>
        <taxon>Penicillium</taxon>
    </lineage>
</organism>
<evidence type="ECO:0000313" key="5">
    <source>
        <dbReference type="EMBL" id="KAJ5740630.1"/>
    </source>
</evidence>
<dbReference type="EMBL" id="JAQJAN010000001">
    <property type="protein sequence ID" value="KAJ5740630.1"/>
    <property type="molecule type" value="Genomic_DNA"/>
</dbReference>
<evidence type="ECO:0000256" key="1">
    <source>
        <dbReference type="ARBA" id="ARBA00005964"/>
    </source>
</evidence>
<dbReference type="GO" id="GO:0017000">
    <property type="term" value="P:antibiotic biosynthetic process"/>
    <property type="evidence" value="ECO:0007669"/>
    <property type="project" value="UniProtKB-ARBA"/>
</dbReference>
<comment type="caution">
    <text evidence="5">The sequence shown here is derived from an EMBL/GenBank/DDBJ whole genome shotgun (WGS) entry which is preliminary data.</text>
</comment>
<dbReference type="SUPFAM" id="SSF53474">
    <property type="entry name" value="alpha/beta-Hydrolases"/>
    <property type="match status" value="1"/>
</dbReference>
<dbReference type="Proteomes" id="UP001215712">
    <property type="component" value="Unassembled WGS sequence"/>
</dbReference>
<evidence type="ECO:0000256" key="2">
    <source>
        <dbReference type="ARBA" id="ARBA00022801"/>
    </source>
</evidence>
<dbReference type="PANTHER" id="PTHR43142">
    <property type="entry name" value="CARBOXYLIC ESTER HYDROLASE"/>
    <property type="match status" value="1"/>
</dbReference>
<dbReference type="AlphaFoldDB" id="A0AAD6HWK8"/>
<gene>
    <name evidence="5" type="ORF">N7493_000502</name>
</gene>
<name>A0AAD6HWK8_9EURO</name>
<feature type="domain" description="Carboxylesterase type B" evidence="4">
    <location>
        <begin position="16"/>
        <end position="507"/>
    </location>
</feature>
<proteinExistence type="inferred from homology"/>
<dbReference type="PROSITE" id="PS00122">
    <property type="entry name" value="CARBOXYLESTERASE_B_1"/>
    <property type="match status" value="1"/>
</dbReference>
<keyword evidence="6" id="KW-1185">Reference proteome</keyword>
<reference evidence="5" key="1">
    <citation type="journal article" date="2023" name="IMA Fungus">
        <title>Comparative genomic study of the Penicillium genus elucidates a diverse pangenome and 15 lateral gene transfer events.</title>
        <authorList>
            <person name="Petersen C."/>
            <person name="Sorensen T."/>
            <person name="Nielsen M.R."/>
            <person name="Sondergaard T.E."/>
            <person name="Sorensen J.L."/>
            <person name="Fitzpatrick D.A."/>
            <person name="Frisvad J.C."/>
            <person name="Nielsen K.L."/>
        </authorList>
    </citation>
    <scope>NUCLEOTIDE SEQUENCE</scope>
    <source>
        <strain evidence="5">IBT 17514</strain>
    </source>
</reference>
<keyword evidence="2 3" id="KW-0378">Hydrolase</keyword>
<dbReference type="InterPro" id="IPR019826">
    <property type="entry name" value="Carboxylesterase_B_AS"/>
</dbReference>
<dbReference type="Pfam" id="PF00135">
    <property type="entry name" value="COesterase"/>
    <property type="match status" value="1"/>
</dbReference>
<dbReference type="InterPro" id="IPR002018">
    <property type="entry name" value="CarbesteraseB"/>
</dbReference>
<evidence type="ECO:0000313" key="6">
    <source>
        <dbReference type="Proteomes" id="UP001215712"/>
    </source>
</evidence>
<sequence length="554" mass="61985">MSFQTPQEKCSLNVKDLGKIDGWYYVDGVEQYCGIQYADLPKRWTRSQLKTSWPNKYHDGTQLGNNCPRPQTSGNDANPTNPFIPVPANPTFTRTPISDEQTALVLNIATTHSPEKPNQKLPVFVWIHGGSLLFGSANYGIYDTVNLASHSKAIGLPLVIVSINYRLGLGGFLAGSKIAAELKQDGFAGNGNFGFTDQKVALDWVQRYIVNFGGDPESVTVVGQSAGGVSIGHHMASNYPMRFHRAVCMSGLGTTLRAMPLDEHEALFRNTCRYFSIDPDASDALDQLRKVDQQALADADHIIQGVPSGTGNPCLDGWFYAHDPQELTEVPEWVNSLIIGDVHDEGVIFVMNLMKDTFDTVRNTLIGQVQNEKFVDTVLGEYGITSDLAPKELLSKACGMAADAVFKMENYQAAIVNKRLRSQDALFKYHFDQRSRLHNALEGMAYHGFDVLYLFRNLNNEFNKEERAMATDYQTSWIRFAYGLEPWQKEVNASLWKIWGPDSKERVETEAQDEPVRCYSRFKRLEALGAGGLWKKYLKGLDYLVMKRGNSGKF</sequence>
<dbReference type="EC" id="3.1.1.-" evidence="3"/>
<dbReference type="InterPro" id="IPR029058">
    <property type="entry name" value="AB_hydrolase_fold"/>
</dbReference>
<dbReference type="Gene3D" id="3.40.50.1820">
    <property type="entry name" value="alpha/beta hydrolase"/>
    <property type="match status" value="1"/>
</dbReference>
<evidence type="ECO:0000256" key="3">
    <source>
        <dbReference type="RuleBase" id="RU361235"/>
    </source>
</evidence>
<protein>
    <recommendedName>
        <fullName evidence="3">Carboxylic ester hydrolase</fullName>
        <ecNumber evidence="3">3.1.1.-</ecNumber>
    </recommendedName>
</protein>
<accession>A0AAD6HWK8</accession>